<evidence type="ECO:0000256" key="1">
    <source>
        <dbReference type="ARBA" id="ARBA00011069"/>
    </source>
</evidence>
<dbReference type="GO" id="GO:0000398">
    <property type="term" value="P:mRNA splicing, via spliceosome"/>
    <property type="evidence" value="ECO:0007669"/>
    <property type="project" value="TreeGrafter"/>
</dbReference>
<accession>R0IMV9</accession>
<evidence type="ECO:0000313" key="4">
    <source>
        <dbReference type="Proteomes" id="UP000029121"/>
    </source>
</evidence>
<dbReference type="Pfam" id="PF09736">
    <property type="entry name" value="Bud13"/>
    <property type="match status" value="1"/>
</dbReference>
<dbReference type="InterPro" id="IPR051112">
    <property type="entry name" value="CWC26_splicing_factor"/>
</dbReference>
<gene>
    <name evidence="3" type="ORF">CARUB_v10008649mg</name>
</gene>
<protein>
    <recommendedName>
        <fullName evidence="5">BUD13 homolog</fullName>
    </recommendedName>
</protein>
<sequence length="595" mass="68308">MAAARTGGKSLKDYLKKYESSDVVEKKKKMKKQQKKKPTKPEPKGVLVVDEDPVWQKQVDPEEEDSENDSAEEKPLVDEDIEVKRMRRLEEIRARRAQNAIAEDGSGWVTLPPSREDTRSDISPPRRQRTRNDSPSPEPGPRREVAERVETDMSPPRRRKRHNTPSPEPNRKHAISLDSVMSPPRKRGARKDSPSPEPNRKHAISLDTDMSPPRKRKARNDSPSPEPDNKGPKSEDLSTPRRRHIHSPSHESSRRRSDSVEVDADLSPPRRKRDLHGSPVSDVKRKSSDLSPPRRRRYHSPSPEPGRRPSRSIASNADISPPRRNMNMKGSRDSDLSPQRKTADSRRSSDNVSRNSNLDSSPPRRPRRESPPPQTAKEQRKTGLISGKDIGSEYRKKKEDEQLRFKNMDSELTGQNAEAVFRDKITGKRITKEEYLKSKEKKVIEKPKEIKLEWGKGLAQKREAEARLEELELEKEKPFARTRDDPELDQMMKERVRWGDPMAHLVKKKQHETTLVDLGDDEKMKKSGFIIPQTVPKHSWLTRGLEAATNRYGIKPGRHWDGVDRSNGTEKQLIKKTNEKKATEIEAYLWSVADM</sequence>
<dbReference type="GO" id="GO:0005684">
    <property type="term" value="C:U2-type spliceosomal complex"/>
    <property type="evidence" value="ECO:0007669"/>
    <property type="project" value="TreeGrafter"/>
</dbReference>
<dbReference type="EMBL" id="KB870805">
    <property type="protein sequence ID" value="EOA39960.1"/>
    <property type="molecule type" value="Genomic_DNA"/>
</dbReference>
<name>R0IMV9_9BRAS</name>
<dbReference type="GO" id="GO:0070274">
    <property type="term" value="C:RES complex"/>
    <property type="evidence" value="ECO:0007669"/>
    <property type="project" value="TreeGrafter"/>
</dbReference>
<dbReference type="InterPro" id="IPR018609">
    <property type="entry name" value="Bud13"/>
</dbReference>
<feature type="compositionally biased region" description="Basic and acidic residues" evidence="2">
    <location>
        <begin position="390"/>
        <end position="409"/>
    </location>
</feature>
<dbReference type="eggNOG" id="KOG2654">
    <property type="taxonomic scope" value="Eukaryota"/>
</dbReference>
<evidence type="ECO:0000313" key="3">
    <source>
        <dbReference type="EMBL" id="EOA39960.1"/>
    </source>
</evidence>
<feature type="compositionally biased region" description="Basic and acidic residues" evidence="2">
    <location>
        <begin position="248"/>
        <end position="259"/>
    </location>
</feature>
<feature type="compositionally biased region" description="Basic residues" evidence="2">
    <location>
        <begin position="26"/>
        <end position="38"/>
    </location>
</feature>
<dbReference type="Proteomes" id="UP000029121">
    <property type="component" value="Unassembled WGS sequence"/>
</dbReference>
<dbReference type="STRING" id="81985.R0IMV9"/>
<dbReference type="PANTHER" id="PTHR31809">
    <property type="entry name" value="BUD13 HOMOLOG"/>
    <property type="match status" value="1"/>
</dbReference>
<evidence type="ECO:0008006" key="5">
    <source>
        <dbReference type="Google" id="ProtNLM"/>
    </source>
</evidence>
<dbReference type="KEGG" id="crb:17897743"/>
<organism evidence="3 4">
    <name type="scientific">Capsella rubella</name>
    <dbReference type="NCBI Taxonomy" id="81985"/>
    <lineage>
        <taxon>Eukaryota</taxon>
        <taxon>Viridiplantae</taxon>
        <taxon>Streptophyta</taxon>
        <taxon>Embryophyta</taxon>
        <taxon>Tracheophyta</taxon>
        <taxon>Spermatophyta</taxon>
        <taxon>Magnoliopsida</taxon>
        <taxon>eudicotyledons</taxon>
        <taxon>Gunneridae</taxon>
        <taxon>Pentapetalae</taxon>
        <taxon>rosids</taxon>
        <taxon>malvids</taxon>
        <taxon>Brassicales</taxon>
        <taxon>Brassicaceae</taxon>
        <taxon>Camelineae</taxon>
        <taxon>Capsella</taxon>
    </lineage>
</organism>
<dbReference type="GO" id="GO:0003723">
    <property type="term" value="F:RNA binding"/>
    <property type="evidence" value="ECO:0007669"/>
    <property type="project" value="TreeGrafter"/>
</dbReference>
<dbReference type="OrthoDB" id="6022at2759"/>
<dbReference type="PANTHER" id="PTHR31809:SF0">
    <property type="entry name" value="BUD13 HOMOLOG"/>
    <property type="match status" value="1"/>
</dbReference>
<feature type="compositionally biased region" description="Basic and acidic residues" evidence="2">
    <location>
        <begin position="190"/>
        <end position="200"/>
    </location>
</feature>
<feature type="compositionally biased region" description="Basic and acidic residues" evidence="2">
    <location>
        <begin position="227"/>
        <end position="239"/>
    </location>
</feature>
<feature type="compositionally biased region" description="Acidic residues" evidence="2">
    <location>
        <begin position="61"/>
        <end position="70"/>
    </location>
</feature>
<feature type="region of interest" description="Disordered" evidence="2">
    <location>
        <begin position="96"/>
        <end position="409"/>
    </location>
</feature>
<comment type="similarity">
    <text evidence="1">Belongs to the CWC26 family.</text>
</comment>
<feature type="region of interest" description="Disordered" evidence="2">
    <location>
        <begin position="1"/>
        <end position="83"/>
    </location>
</feature>
<feature type="compositionally biased region" description="Basic and acidic residues" evidence="2">
    <location>
        <begin position="71"/>
        <end position="83"/>
    </location>
</feature>
<feature type="compositionally biased region" description="Basic and acidic residues" evidence="2">
    <location>
        <begin position="140"/>
        <end position="151"/>
    </location>
</feature>
<dbReference type="AlphaFoldDB" id="R0IMV9"/>
<evidence type="ECO:0000256" key="2">
    <source>
        <dbReference type="SAM" id="MobiDB-lite"/>
    </source>
</evidence>
<reference evidence="4" key="1">
    <citation type="journal article" date="2013" name="Nat. Genet.">
        <title>The Capsella rubella genome and the genomic consequences of rapid mating system evolution.</title>
        <authorList>
            <person name="Slotte T."/>
            <person name="Hazzouri K.M."/>
            <person name="Agren J.A."/>
            <person name="Koenig D."/>
            <person name="Maumus F."/>
            <person name="Guo Y.L."/>
            <person name="Steige K."/>
            <person name="Platts A.E."/>
            <person name="Escobar J.S."/>
            <person name="Newman L.K."/>
            <person name="Wang W."/>
            <person name="Mandakova T."/>
            <person name="Vello E."/>
            <person name="Smith L.M."/>
            <person name="Henz S.R."/>
            <person name="Steffen J."/>
            <person name="Takuno S."/>
            <person name="Brandvain Y."/>
            <person name="Coop G."/>
            <person name="Andolfatto P."/>
            <person name="Hu T.T."/>
            <person name="Blanchette M."/>
            <person name="Clark R.M."/>
            <person name="Quesneville H."/>
            <person name="Nordborg M."/>
            <person name="Gaut B.S."/>
            <person name="Lysak M.A."/>
            <person name="Jenkins J."/>
            <person name="Grimwood J."/>
            <person name="Chapman J."/>
            <person name="Prochnik S."/>
            <person name="Shu S."/>
            <person name="Rokhsar D."/>
            <person name="Schmutz J."/>
            <person name="Weigel D."/>
            <person name="Wright S.I."/>
        </authorList>
    </citation>
    <scope>NUCLEOTIDE SEQUENCE [LARGE SCALE GENOMIC DNA]</scope>
    <source>
        <strain evidence="4">cv. Monte Gargano</strain>
    </source>
</reference>
<proteinExistence type="inferred from homology"/>
<feature type="compositionally biased region" description="Basic and acidic residues" evidence="2">
    <location>
        <begin position="10"/>
        <end position="25"/>
    </location>
</feature>
<keyword evidence="4" id="KW-1185">Reference proteome</keyword>
<feature type="compositionally biased region" description="Low complexity" evidence="2">
    <location>
        <begin position="350"/>
        <end position="361"/>
    </location>
</feature>